<reference evidence="4" key="5">
    <citation type="journal article" date="2021" name="G3 (Bethesda)">
        <title>Aegilops tauschii genome assembly Aet v5.0 features greater sequence contiguity and improved annotation.</title>
        <authorList>
            <person name="Wang L."/>
            <person name="Zhu T."/>
            <person name="Rodriguez J.C."/>
            <person name="Deal K.R."/>
            <person name="Dubcovsky J."/>
            <person name="McGuire P.E."/>
            <person name="Lux T."/>
            <person name="Spannagl M."/>
            <person name="Mayer K.F.X."/>
            <person name="Baldrich P."/>
            <person name="Meyers B.C."/>
            <person name="Huo N."/>
            <person name="Gu Y.Q."/>
            <person name="Zhou H."/>
            <person name="Devos K.M."/>
            <person name="Bennetzen J.L."/>
            <person name="Unver T."/>
            <person name="Budak H."/>
            <person name="Gulick P.J."/>
            <person name="Galiba G."/>
            <person name="Kalapos B."/>
            <person name="Nelson D.R."/>
            <person name="Li P."/>
            <person name="You F.M."/>
            <person name="Luo M.C."/>
            <person name="Dvorak J."/>
        </authorList>
    </citation>
    <scope>NUCLEOTIDE SEQUENCE [LARGE SCALE GENOMIC DNA]</scope>
    <source>
        <strain evidence="4">cv. AL8/78</strain>
    </source>
</reference>
<reference evidence="4" key="3">
    <citation type="journal article" date="2017" name="Nature">
        <title>Genome sequence of the progenitor of the wheat D genome Aegilops tauschii.</title>
        <authorList>
            <person name="Luo M.C."/>
            <person name="Gu Y.Q."/>
            <person name="Puiu D."/>
            <person name="Wang H."/>
            <person name="Twardziok S.O."/>
            <person name="Deal K.R."/>
            <person name="Huo N."/>
            <person name="Zhu T."/>
            <person name="Wang L."/>
            <person name="Wang Y."/>
            <person name="McGuire P.E."/>
            <person name="Liu S."/>
            <person name="Long H."/>
            <person name="Ramasamy R.K."/>
            <person name="Rodriguez J.C."/>
            <person name="Van S.L."/>
            <person name="Yuan L."/>
            <person name="Wang Z."/>
            <person name="Xia Z."/>
            <person name="Xiao L."/>
            <person name="Anderson O.D."/>
            <person name="Ouyang S."/>
            <person name="Liang Y."/>
            <person name="Zimin A.V."/>
            <person name="Pertea G."/>
            <person name="Qi P."/>
            <person name="Bennetzen J.L."/>
            <person name="Dai X."/>
            <person name="Dawson M.W."/>
            <person name="Muller H.G."/>
            <person name="Kugler K."/>
            <person name="Rivarola-Duarte L."/>
            <person name="Spannagl M."/>
            <person name="Mayer K.F.X."/>
            <person name="Lu F.H."/>
            <person name="Bevan M.W."/>
            <person name="Leroy P."/>
            <person name="Li P."/>
            <person name="You F.M."/>
            <person name="Sun Q."/>
            <person name="Liu Z."/>
            <person name="Lyons E."/>
            <person name="Wicker T."/>
            <person name="Salzberg S.L."/>
            <person name="Devos K.M."/>
            <person name="Dvorak J."/>
        </authorList>
    </citation>
    <scope>NUCLEOTIDE SEQUENCE [LARGE SCALE GENOMIC DNA]</scope>
    <source>
        <strain evidence="4">cv. AL8/78</strain>
    </source>
</reference>
<dbReference type="InterPro" id="IPR000504">
    <property type="entry name" value="RRM_dom"/>
</dbReference>
<dbReference type="Gene3D" id="3.30.70.330">
    <property type="match status" value="1"/>
</dbReference>
<evidence type="ECO:0000313" key="4">
    <source>
        <dbReference type="EnsemblPlants" id="AET4Gv20746400.4"/>
    </source>
</evidence>
<evidence type="ECO:0000313" key="5">
    <source>
        <dbReference type="Proteomes" id="UP000015105"/>
    </source>
</evidence>
<dbReference type="GO" id="GO:1901259">
    <property type="term" value="P:chloroplast rRNA processing"/>
    <property type="evidence" value="ECO:0007669"/>
    <property type="project" value="TreeGrafter"/>
</dbReference>
<dbReference type="InterPro" id="IPR050502">
    <property type="entry name" value="Euk_RNA-bind_prot"/>
</dbReference>
<dbReference type="InterPro" id="IPR012677">
    <property type="entry name" value="Nucleotide-bd_a/b_plait_sf"/>
</dbReference>
<dbReference type="PANTHER" id="PTHR48025">
    <property type="entry name" value="OS02G0815200 PROTEIN"/>
    <property type="match status" value="1"/>
</dbReference>
<dbReference type="InterPro" id="IPR035979">
    <property type="entry name" value="RBD_domain_sf"/>
</dbReference>
<evidence type="ECO:0000256" key="2">
    <source>
        <dbReference type="PROSITE-ProRule" id="PRU00176"/>
    </source>
</evidence>
<dbReference type="AlphaFoldDB" id="A0A453IZX2"/>
<reference evidence="5" key="2">
    <citation type="journal article" date="2017" name="Nat. Plants">
        <title>The Aegilops tauschii genome reveals multiple impacts of transposons.</title>
        <authorList>
            <person name="Zhao G."/>
            <person name="Zou C."/>
            <person name="Li K."/>
            <person name="Wang K."/>
            <person name="Li T."/>
            <person name="Gao L."/>
            <person name="Zhang X."/>
            <person name="Wang H."/>
            <person name="Yang Z."/>
            <person name="Liu X."/>
            <person name="Jiang W."/>
            <person name="Mao L."/>
            <person name="Kong X."/>
            <person name="Jiao Y."/>
            <person name="Jia J."/>
        </authorList>
    </citation>
    <scope>NUCLEOTIDE SEQUENCE [LARGE SCALE GENOMIC DNA]</scope>
    <source>
        <strain evidence="5">cv. AL8/78</strain>
    </source>
</reference>
<organism evidence="4 5">
    <name type="scientific">Aegilops tauschii subsp. strangulata</name>
    <name type="common">Goatgrass</name>
    <dbReference type="NCBI Taxonomy" id="200361"/>
    <lineage>
        <taxon>Eukaryota</taxon>
        <taxon>Viridiplantae</taxon>
        <taxon>Streptophyta</taxon>
        <taxon>Embryophyta</taxon>
        <taxon>Tracheophyta</taxon>
        <taxon>Spermatophyta</taxon>
        <taxon>Magnoliopsida</taxon>
        <taxon>Liliopsida</taxon>
        <taxon>Poales</taxon>
        <taxon>Poaceae</taxon>
        <taxon>BOP clade</taxon>
        <taxon>Pooideae</taxon>
        <taxon>Triticodae</taxon>
        <taxon>Triticeae</taxon>
        <taxon>Triticinae</taxon>
        <taxon>Aegilops</taxon>
    </lineage>
</organism>
<dbReference type="GO" id="GO:0009535">
    <property type="term" value="C:chloroplast thylakoid membrane"/>
    <property type="evidence" value="ECO:0007669"/>
    <property type="project" value="TreeGrafter"/>
</dbReference>
<dbReference type="PROSITE" id="PS50102">
    <property type="entry name" value="RRM"/>
    <property type="match status" value="1"/>
</dbReference>
<dbReference type="Pfam" id="PF00076">
    <property type="entry name" value="RRM_1"/>
    <property type="match status" value="1"/>
</dbReference>
<evidence type="ECO:0000256" key="1">
    <source>
        <dbReference type="ARBA" id="ARBA00022884"/>
    </source>
</evidence>
<dbReference type="GO" id="GO:0003729">
    <property type="term" value="F:mRNA binding"/>
    <property type="evidence" value="ECO:0007669"/>
    <property type="project" value="TreeGrafter"/>
</dbReference>
<keyword evidence="5" id="KW-1185">Reference proteome</keyword>
<name>A0A453IZX2_AEGTS</name>
<keyword evidence="1 2" id="KW-0694">RNA-binding</keyword>
<proteinExistence type="predicted"/>
<dbReference type="SUPFAM" id="SSF54928">
    <property type="entry name" value="RNA-binding domain, RBD"/>
    <property type="match status" value="1"/>
</dbReference>
<protein>
    <recommendedName>
        <fullName evidence="3">RRM domain-containing protein</fullName>
    </recommendedName>
</protein>
<dbReference type="SMART" id="SM00360">
    <property type="entry name" value="RRM"/>
    <property type="match status" value="1"/>
</dbReference>
<reference evidence="4" key="4">
    <citation type="submission" date="2019-03" db="UniProtKB">
        <authorList>
            <consortium name="EnsemblPlants"/>
        </authorList>
    </citation>
    <scope>IDENTIFICATION</scope>
</reference>
<dbReference type="EnsemblPlants" id="AET4Gv20746400.4">
    <property type="protein sequence ID" value="AET4Gv20746400.4"/>
    <property type="gene ID" value="AET4Gv20746400"/>
</dbReference>
<evidence type="ECO:0000259" key="3">
    <source>
        <dbReference type="PROSITE" id="PS50102"/>
    </source>
</evidence>
<sequence length="133" mass="15235">MLLIVHKAALRGARVETPSHQSKSAFRIYVGNLPSQVDDSWLEELFSKHGKVVDARVVYERRGGTWSLRGFGFVTMATEEETCDAVYALNKQVSIQIFVSTVSLGLRNLVFTLNFCRFWRGVLWRFTLNPCKY</sequence>
<dbReference type="Proteomes" id="UP000015105">
    <property type="component" value="Chromosome 4D"/>
</dbReference>
<dbReference type="Gramene" id="AET4Gv20746400.4">
    <property type="protein sequence ID" value="AET4Gv20746400.4"/>
    <property type="gene ID" value="AET4Gv20746400"/>
</dbReference>
<feature type="domain" description="RRM" evidence="3">
    <location>
        <begin position="26"/>
        <end position="102"/>
    </location>
</feature>
<reference evidence="5" key="1">
    <citation type="journal article" date="2014" name="Science">
        <title>Ancient hybridizations among the ancestral genomes of bread wheat.</title>
        <authorList>
            <consortium name="International Wheat Genome Sequencing Consortium,"/>
            <person name="Marcussen T."/>
            <person name="Sandve S.R."/>
            <person name="Heier L."/>
            <person name="Spannagl M."/>
            <person name="Pfeifer M."/>
            <person name="Jakobsen K.S."/>
            <person name="Wulff B.B."/>
            <person name="Steuernagel B."/>
            <person name="Mayer K.F."/>
            <person name="Olsen O.A."/>
        </authorList>
    </citation>
    <scope>NUCLEOTIDE SEQUENCE [LARGE SCALE GENOMIC DNA]</scope>
    <source>
        <strain evidence="5">cv. AL8/78</strain>
    </source>
</reference>
<accession>A0A453IZX2</accession>
<dbReference type="PANTHER" id="PTHR48025:SF3">
    <property type="entry name" value="31 KDA RIBONUCLEOPROTEIN, CHLOROPLASTIC-RELATED"/>
    <property type="match status" value="1"/>
</dbReference>